<dbReference type="NCBIfam" id="NF045637">
    <property type="entry name" value="carotdesatCrtDProt"/>
    <property type="match status" value="1"/>
</dbReference>
<comment type="pathway">
    <text evidence="1 5">Carotenoid biosynthesis.</text>
</comment>
<dbReference type="InterPro" id="IPR054841">
    <property type="entry name" value="carotdesatCrtD"/>
</dbReference>
<comment type="similarity">
    <text evidence="2 5">Belongs to the carotenoid/retinoid oxidoreductase family.</text>
</comment>
<evidence type="ECO:0000256" key="2">
    <source>
        <dbReference type="ARBA" id="ARBA00006046"/>
    </source>
</evidence>
<dbReference type="PANTHER" id="PTHR43734">
    <property type="entry name" value="PHYTOENE DESATURASE"/>
    <property type="match status" value="1"/>
</dbReference>
<evidence type="ECO:0000313" key="9">
    <source>
        <dbReference type="EMBL" id="OCW58500.1"/>
    </source>
</evidence>
<comment type="caution">
    <text evidence="9">The sequence shown here is derived from an EMBL/GenBank/DDBJ whole genome shotgun (WGS) entry which is preliminary data.</text>
</comment>
<evidence type="ECO:0000256" key="1">
    <source>
        <dbReference type="ARBA" id="ARBA00004829"/>
    </source>
</evidence>
<evidence type="ECO:0000256" key="4">
    <source>
        <dbReference type="ARBA" id="ARBA00023002"/>
    </source>
</evidence>
<evidence type="ECO:0000313" key="10">
    <source>
        <dbReference type="Proteomes" id="UP000094795"/>
    </source>
</evidence>
<dbReference type="AlphaFoldDB" id="A0A1C1YYM1"/>
<keyword evidence="4 5" id="KW-0560">Oxidoreductase</keyword>
<dbReference type="GO" id="GO:0016117">
    <property type="term" value="P:carotenoid biosynthetic process"/>
    <property type="evidence" value="ECO:0007669"/>
    <property type="project" value="UniProtKB-KW"/>
</dbReference>
<dbReference type="Pfam" id="PF01593">
    <property type="entry name" value="Amino_oxidase"/>
    <property type="match status" value="1"/>
</dbReference>
<reference evidence="9 10" key="1">
    <citation type="submission" date="2015-12" db="EMBL/GenBank/DDBJ databases">
        <authorList>
            <person name="Shamseldin A."/>
            <person name="Moawad H."/>
            <person name="Abd El-Rahim W.M."/>
            <person name="Sadowsky M.J."/>
        </authorList>
    </citation>
    <scope>NUCLEOTIDE SEQUENCE [LARGE SCALE GENOMIC DNA]</scope>
    <source>
        <strain evidence="9 10">JC234</strain>
    </source>
</reference>
<dbReference type="InterPro" id="IPR036188">
    <property type="entry name" value="FAD/NAD-bd_sf"/>
</dbReference>
<dbReference type="EMBL" id="LQZT01000006">
    <property type="protein sequence ID" value="OCW58500.1"/>
    <property type="molecule type" value="Genomic_DNA"/>
</dbReference>
<proteinExistence type="inferred from homology"/>
<keyword evidence="3 5" id="KW-0125">Carotenoid biosynthesis</keyword>
<dbReference type="NCBIfam" id="TIGR02734">
    <property type="entry name" value="crtI_fam"/>
    <property type="match status" value="1"/>
</dbReference>
<dbReference type="RefSeq" id="WP_066176492.1">
    <property type="nucleotide sequence ID" value="NZ_LQZT01000006.1"/>
</dbReference>
<dbReference type="Proteomes" id="UP000094795">
    <property type="component" value="Unassembled WGS sequence"/>
</dbReference>
<name>A0A1C1YYM1_9HYPH</name>
<evidence type="ECO:0000256" key="3">
    <source>
        <dbReference type="ARBA" id="ARBA00022746"/>
    </source>
</evidence>
<dbReference type="Gene3D" id="3.50.50.60">
    <property type="entry name" value="FAD/NAD(P)-binding domain"/>
    <property type="match status" value="2"/>
</dbReference>
<evidence type="ECO:0000259" key="8">
    <source>
        <dbReference type="Pfam" id="PF01593"/>
    </source>
</evidence>
<dbReference type="InterPro" id="IPR014105">
    <property type="entry name" value="Carotenoid/retinoid_OxRdtase"/>
</dbReference>
<sequence>MKLARNVVVVGAGAGGLAAAIAAAASGFDVTVIERGDTPGGKMRQLDVGGRLIDAGPTVLTMRWVFERLFRMAGADLAASVPLRRAGVIARHGWRDGSRLDLFPDIEESVRAIADFSDRANADGYRRFAADSAAIFSTLRPTYIDAQRPNPLTLMRRIGFTRVSEQMALRPLSLLWPVLGEYFTDPRLRQLFARYATYSGSSPFLAPATLMLIAHVEQEGVWVPEGGMHGVARAMEALAVELGVTFRYNTQVASIDSLTSGVTGLTLATGERVPADRIVYNGDISALAALTGGVDRSGVRPVARRKRSLSALTFAVNARTSGFPLSYHSVFFANDYSAEFDMLMQSREMPAVPTTYICAQDRDAEGNLPAGVDRERMLFILNAPADGDIKSFSSKETGQCLTQALTHLSACGLTVDESEMDVTPTSPDRFHRLFPATGGALYGPLSHGFRGAFRRPGSRTRIPGLYLAGGSAHPGPGVPMSTLSGMLAAESLAEDHASTHQSRPAAISGGMSMA</sequence>
<dbReference type="PANTHER" id="PTHR43734:SF7">
    <property type="entry name" value="4,4'-DIAPONEUROSPORENE OXYGENASE"/>
    <property type="match status" value="1"/>
</dbReference>
<feature type="domain" description="Amine oxidase" evidence="8">
    <location>
        <begin position="15"/>
        <end position="491"/>
    </location>
</feature>
<dbReference type="OrthoDB" id="9774675at2"/>
<gene>
    <name evidence="9" type="ORF">AWJ14_18575</name>
</gene>
<evidence type="ECO:0000256" key="7">
    <source>
        <dbReference type="SAM" id="SignalP"/>
    </source>
</evidence>
<evidence type="ECO:0000256" key="6">
    <source>
        <dbReference type="SAM" id="MobiDB-lite"/>
    </source>
</evidence>
<feature type="region of interest" description="Disordered" evidence="6">
    <location>
        <begin position="495"/>
        <end position="514"/>
    </location>
</feature>
<dbReference type="SUPFAM" id="SSF51905">
    <property type="entry name" value="FAD/NAD(P)-binding domain"/>
    <property type="match status" value="1"/>
</dbReference>
<dbReference type="InterPro" id="IPR002937">
    <property type="entry name" value="Amino_oxidase"/>
</dbReference>
<keyword evidence="10" id="KW-1185">Reference proteome</keyword>
<feature type="signal peptide" evidence="7">
    <location>
        <begin position="1"/>
        <end position="24"/>
    </location>
</feature>
<accession>A0A1C1YYM1</accession>
<feature type="chain" id="PRO_5008656489" evidence="7">
    <location>
        <begin position="25"/>
        <end position="514"/>
    </location>
</feature>
<organism evidence="9 10">
    <name type="scientific">Hoeflea olei</name>
    <dbReference type="NCBI Taxonomy" id="1480615"/>
    <lineage>
        <taxon>Bacteria</taxon>
        <taxon>Pseudomonadati</taxon>
        <taxon>Pseudomonadota</taxon>
        <taxon>Alphaproteobacteria</taxon>
        <taxon>Hyphomicrobiales</taxon>
        <taxon>Rhizobiaceae</taxon>
        <taxon>Hoeflea</taxon>
    </lineage>
</organism>
<evidence type="ECO:0000256" key="5">
    <source>
        <dbReference type="RuleBase" id="RU362075"/>
    </source>
</evidence>
<dbReference type="GO" id="GO:0016491">
    <property type="term" value="F:oxidoreductase activity"/>
    <property type="evidence" value="ECO:0007669"/>
    <property type="project" value="UniProtKB-KW"/>
</dbReference>
<keyword evidence="7" id="KW-0732">Signal</keyword>
<protein>
    <submittedName>
        <fullName evidence="9">CrtD protein</fullName>
    </submittedName>
</protein>
<dbReference type="STRING" id="1480615.AWJ14_18575"/>